<evidence type="ECO:0000313" key="1">
    <source>
        <dbReference type="EMBL" id="KAK2758845.1"/>
    </source>
</evidence>
<name>A0AAD9YEZ0_COLKA</name>
<comment type="caution">
    <text evidence="1">The sequence shown here is derived from an EMBL/GenBank/DDBJ whole genome shotgun (WGS) entry which is preliminary data.</text>
</comment>
<accession>A0AAD9YEZ0</accession>
<gene>
    <name evidence="1" type="ORF">CKAH01_16807</name>
</gene>
<reference evidence="1" key="1">
    <citation type="submission" date="2023-02" db="EMBL/GenBank/DDBJ databases">
        <title>Colletotrichum kahawae CIFC_Que2 genome sequencing and assembly.</title>
        <authorList>
            <person name="Baroncelli R."/>
        </authorList>
    </citation>
    <scope>NUCLEOTIDE SEQUENCE</scope>
    <source>
        <strain evidence="1">CIFC_Que2</strain>
    </source>
</reference>
<evidence type="ECO:0000313" key="2">
    <source>
        <dbReference type="Proteomes" id="UP001281614"/>
    </source>
</evidence>
<dbReference type="AlphaFoldDB" id="A0AAD9YEZ0"/>
<protein>
    <submittedName>
        <fullName evidence="1">Uncharacterized protein</fullName>
    </submittedName>
</protein>
<dbReference type="Proteomes" id="UP001281614">
    <property type="component" value="Unassembled WGS sequence"/>
</dbReference>
<organism evidence="1 2">
    <name type="scientific">Colletotrichum kahawae</name>
    <name type="common">Coffee berry disease fungus</name>
    <dbReference type="NCBI Taxonomy" id="34407"/>
    <lineage>
        <taxon>Eukaryota</taxon>
        <taxon>Fungi</taxon>
        <taxon>Dikarya</taxon>
        <taxon>Ascomycota</taxon>
        <taxon>Pezizomycotina</taxon>
        <taxon>Sordariomycetes</taxon>
        <taxon>Hypocreomycetidae</taxon>
        <taxon>Glomerellales</taxon>
        <taxon>Glomerellaceae</taxon>
        <taxon>Colletotrichum</taxon>
        <taxon>Colletotrichum gloeosporioides species complex</taxon>
    </lineage>
</organism>
<proteinExistence type="predicted"/>
<sequence>MTYPWLRIVEGNPPTAVISLPPTLQRAETPSIKGRSDSTSGLLSRWTTALSDVICFFAHDAMSARNRLSLWMQECSRLELVFRLAVAVVLDDAGNNVELERLQTLPKEDSSSSFFHSLAVHSVHECSGRLPNSVFDRMKEVPAMRAVRHLLWDWYTMFKLSRGLLRQLTSRSPSPLHKTGINYVTALDLERTPQPLQEANKWLADAWCSWVEQAISEDEVLQMRLLILAHAIAIDTVTLYKGK</sequence>
<keyword evidence="2" id="KW-1185">Reference proteome</keyword>
<dbReference type="EMBL" id="VYYT01000188">
    <property type="protein sequence ID" value="KAK2758845.1"/>
    <property type="molecule type" value="Genomic_DNA"/>
</dbReference>